<dbReference type="EC" id="3.4.16.4" evidence="6"/>
<dbReference type="InterPro" id="IPR001264">
    <property type="entry name" value="Glyco_trans_51"/>
</dbReference>
<keyword evidence="18 28" id="KW-1133">Transmembrane helix</keyword>
<organism evidence="31 32">
    <name type="scientific">Candidatus Merdicola faecigallinarum</name>
    <dbReference type="NCBI Taxonomy" id="2840862"/>
    <lineage>
        <taxon>Bacteria</taxon>
        <taxon>Bacillati</taxon>
        <taxon>Bacillota</taxon>
        <taxon>Clostridia</taxon>
        <taxon>Candidatus Merdicola</taxon>
    </lineage>
</organism>
<dbReference type="GO" id="GO:0006508">
    <property type="term" value="P:proteolysis"/>
    <property type="evidence" value="ECO:0007669"/>
    <property type="project" value="UniProtKB-KW"/>
</dbReference>
<keyword evidence="11" id="KW-0328">Glycosyltransferase</keyword>
<dbReference type="Pfam" id="PF00905">
    <property type="entry name" value="Transpeptidase"/>
    <property type="match status" value="1"/>
</dbReference>
<evidence type="ECO:0000256" key="26">
    <source>
        <dbReference type="ARBA" id="ARBA00060592"/>
    </source>
</evidence>
<keyword evidence="22" id="KW-0961">Cell wall biogenesis/degradation</keyword>
<evidence type="ECO:0000256" key="12">
    <source>
        <dbReference type="ARBA" id="ARBA00022679"/>
    </source>
</evidence>
<evidence type="ECO:0000256" key="3">
    <source>
        <dbReference type="ARBA" id="ARBA00004752"/>
    </source>
</evidence>
<evidence type="ECO:0000256" key="2">
    <source>
        <dbReference type="ARBA" id="ARBA00004401"/>
    </source>
</evidence>
<keyword evidence="20" id="KW-0046">Antibiotic resistance</keyword>
<evidence type="ECO:0000256" key="9">
    <source>
        <dbReference type="ARBA" id="ARBA00022645"/>
    </source>
</evidence>
<dbReference type="SUPFAM" id="SSF53955">
    <property type="entry name" value="Lysozyme-like"/>
    <property type="match status" value="1"/>
</dbReference>
<keyword evidence="13 28" id="KW-0812">Transmembrane</keyword>
<dbReference type="PANTHER" id="PTHR32282">
    <property type="entry name" value="BINDING PROTEIN TRANSPEPTIDASE, PUTATIVE-RELATED"/>
    <property type="match status" value="1"/>
</dbReference>
<dbReference type="InterPro" id="IPR036950">
    <property type="entry name" value="PBP_transglycosylase"/>
</dbReference>
<feature type="transmembrane region" description="Helical" evidence="28">
    <location>
        <begin position="40"/>
        <end position="67"/>
    </location>
</feature>
<dbReference type="EMBL" id="DVNH01000052">
    <property type="protein sequence ID" value="HIU52337.1"/>
    <property type="molecule type" value="Genomic_DNA"/>
</dbReference>
<comment type="pathway">
    <text evidence="26">Glycan biosynthesis.</text>
</comment>
<evidence type="ECO:0000256" key="24">
    <source>
        <dbReference type="ARBA" id="ARBA00044770"/>
    </source>
</evidence>
<evidence type="ECO:0000259" key="29">
    <source>
        <dbReference type="Pfam" id="PF00905"/>
    </source>
</evidence>
<reference evidence="31" key="1">
    <citation type="submission" date="2020-10" db="EMBL/GenBank/DDBJ databases">
        <authorList>
            <person name="Gilroy R."/>
        </authorList>
    </citation>
    <scope>NUCLEOTIDE SEQUENCE</scope>
    <source>
        <strain evidence="31">CHK195-15760</strain>
    </source>
</reference>
<keyword evidence="10" id="KW-0645">Protease</keyword>
<evidence type="ECO:0000256" key="15">
    <source>
        <dbReference type="ARBA" id="ARBA00022960"/>
    </source>
</evidence>
<name>A0A9D1M2G1_9FIRM</name>
<dbReference type="InterPro" id="IPR023346">
    <property type="entry name" value="Lysozyme-like_dom_sf"/>
</dbReference>
<dbReference type="PANTHER" id="PTHR32282:SF11">
    <property type="entry name" value="PENICILLIN-BINDING PROTEIN 1B"/>
    <property type="match status" value="1"/>
</dbReference>
<keyword evidence="8" id="KW-1003">Cell membrane</keyword>
<evidence type="ECO:0000256" key="10">
    <source>
        <dbReference type="ARBA" id="ARBA00022670"/>
    </source>
</evidence>
<dbReference type="Proteomes" id="UP000824093">
    <property type="component" value="Unassembled WGS sequence"/>
</dbReference>
<keyword evidence="14" id="KW-0378">Hydrolase</keyword>
<protein>
    <recommendedName>
        <fullName evidence="7">Penicillin-binding protein 1A</fullName>
        <ecNumber evidence="24">2.4.99.28</ecNumber>
        <ecNumber evidence="6">3.4.16.4</ecNumber>
    </recommendedName>
</protein>
<proteinExistence type="inferred from homology"/>
<feature type="compositionally biased region" description="Polar residues" evidence="27">
    <location>
        <begin position="828"/>
        <end position="841"/>
    </location>
</feature>
<evidence type="ECO:0000259" key="30">
    <source>
        <dbReference type="Pfam" id="PF00912"/>
    </source>
</evidence>
<dbReference type="GO" id="GO:0005886">
    <property type="term" value="C:plasma membrane"/>
    <property type="evidence" value="ECO:0007669"/>
    <property type="project" value="UniProtKB-SubCell"/>
</dbReference>
<keyword evidence="21" id="KW-0511">Multifunctional enzyme</keyword>
<dbReference type="GO" id="GO:0030288">
    <property type="term" value="C:outer membrane-bounded periplasmic space"/>
    <property type="evidence" value="ECO:0007669"/>
    <property type="project" value="TreeGrafter"/>
</dbReference>
<dbReference type="GO" id="GO:0009002">
    <property type="term" value="F:serine-type D-Ala-D-Ala carboxypeptidase activity"/>
    <property type="evidence" value="ECO:0007669"/>
    <property type="project" value="UniProtKB-EC"/>
</dbReference>
<keyword evidence="16" id="KW-0735">Signal-anchor</keyword>
<comment type="catalytic activity">
    <reaction evidence="23">
        <text>Preferential cleavage: (Ac)2-L-Lys-D-Ala-|-D-Ala. Also transpeptidation of peptidyl-alanyl moieties that are N-acyl substituents of D-alanine.</text>
        <dbReference type="EC" id="3.4.16.4"/>
    </reaction>
</comment>
<evidence type="ECO:0000256" key="25">
    <source>
        <dbReference type="ARBA" id="ARBA00049902"/>
    </source>
</evidence>
<dbReference type="GO" id="GO:0009252">
    <property type="term" value="P:peptidoglycan biosynthetic process"/>
    <property type="evidence" value="ECO:0007669"/>
    <property type="project" value="UniProtKB-KW"/>
</dbReference>
<comment type="similarity">
    <text evidence="4">In the C-terminal section; belongs to the transpeptidase family.</text>
</comment>
<evidence type="ECO:0000256" key="4">
    <source>
        <dbReference type="ARBA" id="ARBA00007090"/>
    </source>
</evidence>
<evidence type="ECO:0000256" key="28">
    <source>
        <dbReference type="SAM" id="Phobius"/>
    </source>
</evidence>
<dbReference type="SUPFAM" id="SSF56601">
    <property type="entry name" value="beta-lactamase/transpeptidase-like"/>
    <property type="match status" value="1"/>
</dbReference>
<feature type="domain" description="Glycosyl transferase family 51" evidence="30">
    <location>
        <begin position="92"/>
        <end position="278"/>
    </location>
</feature>
<dbReference type="InterPro" id="IPR012338">
    <property type="entry name" value="Beta-lactam/transpept-like"/>
</dbReference>
<feature type="region of interest" description="Disordered" evidence="27">
    <location>
        <begin position="775"/>
        <end position="841"/>
    </location>
</feature>
<dbReference type="Gene3D" id="1.10.3810.10">
    <property type="entry name" value="Biosynthetic peptidoglycan transglycosylase-like"/>
    <property type="match status" value="1"/>
</dbReference>
<feature type="domain" description="Penicillin-binding protein transpeptidase" evidence="29">
    <location>
        <begin position="392"/>
        <end position="649"/>
    </location>
</feature>
<dbReference type="GO" id="GO:0008955">
    <property type="term" value="F:peptidoglycan glycosyltransferase activity"/>
    <property type="evidence" value="ECO:0007669"/>
    <property type="project" value="UniProtKB-EC"/>
</dbReference>
<evidence type="ECO:0000256" key="8">
    <source>
        <dbReference type="ARBA" id="ARBA00022475"/>
    </source>
</evidence>
<feature type="compositionally biased region" description="Basic and acidic residues" evidence="27">
    <location>
        <begin position="12"/>
        <end position="22"/>
    </location>
</feature>
<evidence type="ECO:0000256" key="14">
    <source>
        <dbReference type="ARBA" id="ARBA00022801"/>
    </source>
</evidence>
<evidence type="ECO:0000256" key="6">
    <source>
        <dbReference type="ARBA" id="ARBA00012448"/>
    </source>
</evidence>
<evidence type="ECO:0000256" key="23">
    <source>
        <dbReference type="ARBA" id="ARBA00034000"/>
    </source>
</evidence>
<evidence type="ECO:0000256" key="22">
    <source>
        <dbReference type="ARBA" id="ARBA00023316"/>
    </source>
</evidence>
<sequence>MGGKRSTKKSKHEKEIDENEKTKKYKLKGKSKKKSRTRKVLKVIFIIFVILAIIGAGIFAGIFFGLFGGDFKITKDDLIISKNNSVVKDQDGNIIANLAGDENRKIIAMDEMPAYLPKAFVSIEDERFYKHHGVDLKRTAAATVTYIFNGGSSSFGGSTITQQLVKNLTNDKDDSGINGVIRKVKEMSKAYQVERLISKDQILELYLNIIFLGDRAYGVEVASQYYFSKSAKDLDLAECAFLAGINHSPNGYKPFKTDDAEMQEKIKNRTKTVLGKMKELGAITNEEEYNAAVEEVNAGLKFQKGEIATSGTNYSYHTAAAINQVKKDLMEKNGWSEELADINLRSNGYVIFSTQNSAIQSRMEEEFKKDKTYVKTARTANKDGVKEKSQAAMVIIDHTTGQVKGTVGGLGSDSNASGLNRATQSYRQTGSAMKPISVIAPGLENKTLTAGTVYDDCQTKFGSYEPKNDKHRYLRQITIRDAIETSQNIPELKAMSDLGPANSVKFLKEMGFSKIVSASENKKQNDETLSLALGGLTNGASPLEMAAAYATIANDGEYITPTFYTKVQDKNGKTVIEAKQEKKKLLSDQNAYILKSILTEPVTGSSGTATYCRISGIDVGAKTGTTNDNKDRWLCGFTPYYTAATWYGYDTPTEVFFSGRNPAGRLWSEIMIDIHDGLEKKKFEEPSGIVSATICKDTGLLAGDKCTNKYTEIFAEGTVPTERCEGRITVTICADTGKIANEYCTNKTTKYYTVKPPKEETGNWTSNYGDLYGNPPTETCSTHTKPVEVPKEPVEKPNEDNNTTTDDTPPEDNNTTTDDTPPKDDNSITDTNQTPDTNTVT</sequence>
<feature type="compositionally biased region" description="Basic residues" evidence="27">
    <location>
        <begin position="1"/>
        <end position="11"/>
    </location>
</feature>
<dbReference type="GO" id="GO:0008658">
    <property type="term" value="F:penicillin binding"/>
    <property type="evidence" value="ECO:0007669"/>
    <property type="project" value="InterPro"/>
</dbReference>
<dbReference type="GO" id="GO:0046677">
    <property type="term" value="P:response to antibiotic"/>
    <property type="evidence" value="ECO:0007669"/>
    <property type="project" value="UniProtKB-KW"/>
</dbReference>
<dbReference type="GO" id="GO:0071555">
    <property type="term" value="P:cell wall organization"/>
    <property type="evidence" value="ECO:0007669"/>
    <property type="project" value="UniProtKB-KW"/>
</dbReference>
<dbReference type="EC" id="2.4.99.28" evidence="24"/>
<feature type="compositionally biased region" description="Low complexity" evidence="27">
    <location>
        <begin position="800"/>
        <end position="819"/>
    </location>
</feature>
<evidence type="ECO:0000256" key="20">
    <source>
        <dbReference type="ARBA" id="ARBA00023251"/>
    </source>
</evidence>
<evidence type="ECO:0000256" key="1">
    <source>
        <dbReference type="ARBA" id="ARBA00002624"/>
    </source>
</evidence>
<keyword evidence="19 28" id="KW-0472">Membrane</keyword>
<dbReference type="AlphaFoldDB" id="A0A9D1M2G1"/>
<feature type="compositionally biased region" description="Basic and acidic residues" evidence="27">
    <location>
        <begin position="785"/>
        <end position="799"/>
    </location>
</feature>
<evidence type="ECO:0000256" key="19">
    <source>
        <dbReference type="ARBA" id="ARBA00023136"/>
    </source>
</evidence>
<dbReference type="Pfam" id="PF00912">
    <property type="entry name" value="Transgly"/>
    <property type="match status" value="1"/>
</dbReference>
<gene>
    <name evidence="31" type="ORF">IAB70_06990</name>
</gene>
<evidence type="ECO:0000313" key="32">
    <source>
        <dbReference type="Proteomes" id="UP000824093"/>
    </source>
</evidence>
<keyword evidence="15" id="KW-0133">Cell shape</keyword>
<keyword evidence="9" id="KW-0121">Carboxypeptidase</keyword>
<keyword evidence="17" id="KW-0573">Peptidoglycan synthesis</keyword>
<comment type="pathway">
    <text evidence="3">Cell wall biogenesis; peptidoglycan biosynthesis.</text>
</comment>
<comment type="catalytic activity">
    <reaction evidence="25">
        <text>[GlcNAc-(1-&gt;4)-Mur2Ac(oyl-L-Ala-gamma-D-Glu-L-Lys-D-Ala-D-Ala)](n)-di-trans,octa-cis-undecaprenyl diphosphate + beta-D-GlcNAc-(1-&gt;4)-Mur2Ac(oyl-L-Ala-gamma-D-Glu-L-Lys-D-Ala-D-Ala)-di-trans,octa-cis-undecaprenyl diphosphate = [GlcNAc-(1-&gt;4)-Mur2Ac(oyl-L-Ala-gamma-D-Glu-L-Lys-D-Ala-D-Ala)](n+1)-di-trans,octa-cis-undecaprenyl diphosphate + di-trans,octa-cis-undecaprenyl diphosphate + H(+)</text>
        <dbReference type="Rhea" id="RHEA:23708"/>
        <dbReference type="Rhea" id="RHEA-COMP:9602"/>
        <dbReference type="Rhea" id="RHEA-COMP:9603"/>
        <dbReference type="ChEBI" id="CHEBI:15378"/>
        <dbReference type="ChEBI" id="CHEBI:58405"/>
        <dbReference type="ChEBI" id="CHEBI:60033"/>
        <dbReference type="ChEBI" id="CHEBI:78435"/>
        <dbReference type="EC" id="2.4.99.28"/>
    </reaction>
</comment>
<evidence type="ECO:0000256" key="13">
    <source>
        <dbReference type="ARBA" id="ARBA00022692"/>
    </source>
</evidence>
<evidence type="ECO:0000256" key="16">
    <source>
        <dbReference type="ARBA" id="ARBA00022968"/>
    </source>
</evidence>
<dbReference type="Gene3D" id="3.40.710.10">
    <property type="entry name" value="DD-peptidase/beta-lactamase superfamily"/>
    <property type="match status" value="1"/>
</dbReference>
<dbReference type="InterPro" id="IPR050396">
    <property type="entry name" value="Glycosyltr_51/Transpeptidase"/>
</dbReference>
<evidence type="ECO:0000256" key="18">
    <source>
        <dbReference type="ARBA" id="ARBA00022989"/>
    </source>
</evidence>
<feature type="region of interest" description="Disordered" evidence="27">
    <location>
        <begin position="1"/>
        <end position="30"/>
    </location>
</feature>
<dbReference type="InterPro" id="IPR001460">
    <property type="entry name" value="PCN-bd_Tpept"/>
</dbReference>
<evidence type="ECO:0000256" key="5">
    <source>
        <dbReference type="ARBA" id="ARBA00007739"/>
    </source>
</evidence>
<evidence type="ECO:0000256" key="27">
    <source>
        <dbReference type="SAM" id="MobiDB-lite"/>
    </source>
</evidence>
<accession>A0A9D1M2G1</accession>
<comment type="caution">
    <text evidence="31">The sequence shown here is derived from an EMBL/GenBank/DDBJ whole genome shotgun (WGS) entry which is preliminary data.</text>
</comment>
<keyword evidence="12" id="KW-0808">Transferase</keyword>
<dbReference type="FunFam" id="1.10.3810.10:FF:000001">
    <property type="entry name" value="Penicillin-binding protein 1A"/>
    <property type="match status" value="1"/>
</dbReference>
<comment type="similarity">
    <text evidence="5">In the N-terminal section; belongs to the glycosyltransferase 51 family.</text>
</comment>
<evidence type="ECO:0000256" key="21">
    <source>
        <dbReference type="ARBA" id="ARBA00023268"/>
    </source>
</evidence>
<evidence type="ECO:0000256" key="11">
    <source>
        <dbReference type="ARBA" id="ARBA00022676"/>
    </source>
</evidence>
<comment type="function">
    <text evidence="1">Cell wall formation. Synthesis of cross-linked peptidoglycan from the lipid intermediates. The enzyme has a penicillin-insensitive transglycosylase N-terminal domain (formation of linear glycan strands) and a penicillin-sensitive transpeptidase C-terminal domain (cross-linking of the peptide subunits).</text>
</comment>
<evidence type="ECO:0000256" key="7">
    <source>
        <dbReference type="ARBA" id="ARBA00018638"/>
    </source>
</evidence>
<dbReference type="GO" id="GO:0008360">
    <property type="term" value="P:regulation of cell shape"/>
    <property type="evidence" value="ECO:0007669"/>
    <property type="project" value="UniProtKB-KW"/>
</dbReference>
<evidence type="ECO:0000256" key="17">
    <source>
        <dbReference type="ARBA" id="ARBA00022984"/>
    </source>
</evidence>
<reference evidence="31" key="2">
    <citation type="journal article" date="2021" name="PeerJ">
        <title>Extensive microbial diversity within the chicken gut microbiome revealed by metagenomics and culture.</title>
        <authorList>
            <person name="Gilroy R."/>
            <person name="Ravi A."/>
            <person name="Getino M."/>
            <person name="Pursley I."/>
            <person name="Horton D.L."/>
            <person name="Alikhan N.F."/>
            <person name="Baker D."/>
            <person name="Gharbi K."/>
            <person name="Hall N."/>
            <person name="Watson M."/>
            <person name="Adriaenssens E.M."/>
            <person name="Foster-Nyarko E."/>
            <person name="Jarju S."/>
            <person name="Secka A."/>
            <person name="Antonio M."/>
            <person name="Oren A."/>
            <person name="Chaudhuri R.R."/>
            <person name="La Ragione R."/>
            <person name="Hildebrand F."/>
            <person name="Pallen M.J."/>
        </authorList>
    </citation>
    <scope>NUCLEOTIDE SEQUENCE</scope>
    <source>
        <strain evidence="31">CHK195-15760</strain>
    </source>
</reference>
<evidence type="ECO:0000313" key="31">
    <source>
        <dbReference type="EMBL" id="HIU52337.1"/>
    </source>
</evidence>
<comment type="subcellular location">
    <subcellularLocation>
        <location evidence="2">Cell membrane</location>
        <topology evidence="2">Single-pass type II membrane protein</topology>
    </subcellularLocation>
</comment>